<evidence type="ECO:0000313" key="3">
    <source>
        <dbReference type="Proteomes" id="UP000003610"/>
    </source>
</evidence>
<name>E1KNA0_9BACT</name>
<dbReference type="EMBL" id="AEDO01000009">
    <property type="protein sequence ID" value="EFL47210.1"/>
    <property type="molecule type" value="Genomic_DNA"/>
</dbReference>
<accession>E1KNA0</accession>
<feature type="domain" description="Helix-turn-helix" evidence="1">
    <location>
        <begin position="3"/>
        <end position="38"/>
    </location>
</feature>
<reference evidence="2 3" key="1">
    <citation type="submission" date="2010-08" db="EMBL/GenBank/DDBJ databases">
        <authorList>
            <person name="Durkin A.S."/>
            <person name="Madupu R."/>
            <person name="Torralba M."/>
            <person name="Gillis M."/>
            <person name="Methe B."/>
            <person name="Sutton G."/>
            <person name="Nelson K.E."/>
        </authorList>
    </citation>
    <scope>NUCLEOTIDE SEQUENCE [LARGE SCALE GENOMIC DNA]</scope>
    <source>
        <strain evidence="2 3">FB035-09AN</strain>
    </source>
</reference>
<protein>
    <recommendedName>
        <fullName evidence="1">Helix-turn-helix domain-containing protein</fullName>
    </recommendedName>
</protein>
<dbReference type="Pfam" id="PF12728">
    <property type="entry name" value="HTH_17"/>
    <property type="match status" value="1"/>
</dbReference>
<organism evidence="2 3">
    <name type="scientific">Prevotella disiens FB035-09AN</name>
    <dbReference type="NCBI Taxonomy" id="866771"/>
    <lineage>
        <taxon>Bacteria</taxon>
        <taxon>Pseudomonadati</taxon>
        <taxon>Bacteroidota</taxon>
        <taxon>Bacteroidia</taxon>
        <taxon>Bacteroidales</taxon>
        <taxon>Prevotellaceae</taxon>
        <taxon>Prevotella</taxon>
    </lineage>
</organism>
<evidence type="ECO:0000313" key="2">
    <source>
        <dbReference type="EMBL" id="EFL47210.1"/>
    </source>
</evidence>
<dbReference type="InterPro" id="IPR041657">
    <property type="entry name" value="HTH_17"/>
</dbReference>
<dbReference type="AlphaFoldDB" id="E1KNA0"/>
<dbReference type="STRING" id="866771.HMPREF9296_1955"/>
<gene>
    <name evidence="2" type="ORF">HMPREF9296_1955</name>
</gene>
<dbReference type="Proteomes" id="UP000003610">
    <property type="component" value="Unassembled WGS sequence"/>
</dbReference>
<proteinExistence type="predicted"/>
<comment type="caution">
    <text evidence="2">The sequence shown here is derived from an EMBL/GenBank/DDBJ whole genome shotgun (WGS) entry which is preliminary data.</text>
</comment>
<evidence type="ECO:0000259" key="1">
    <source>
        <dbReference type="Pfam" id="PF12728"/>
    </source>
</evidence>
<sequence>MEQKTIYNWVWAHKIPYLKANGRLLFLREEIDEMLRKRDEW</sequence>